<evidence type="ECO:0000313" key="2">
    <source>
        <dbReference type="Proteomes" id="UP000229401"/>
    </source>
</evidence>
<dbReference type="EMBL" id="PFLI01000174">
    <property type="protein sequence ID" value="PIY71653.1"/>
    <property type="molecule type" value="Genomic_DNA"/>
</dbReference>
<proteinExistence type="predicted"/>
<protein>
    <submittedName>
        <fullName evidence="1">Uncharacterized protein</fullName>
    </submittedName>
</protein>
<dbReference type="Proteomes" id="UP000229401">
    <property type="component" value="Unassembled WGS sequence"/>
</dbReference>
<dbReference type="AlphaFoldDB" id="A0A2M7QH43"/>
<comment type="caution">
    <text evidence="1">The sequence shown here is derived from an EMBL/GenBank/DDBJ whole genome shotgun (WGS) entry which is preliminary data.</text>
</comment>
<evidence type="ECO:0000313" key="1">
    <source>
        <dbReference type="EMBL" id="PIY71653.1"/>
    </source>
</evidence>
<sequence>MGNHHWSIHEIHIVKKCFHIMPDFVTAKFLPGRTPCAIACKRRHLKLKYTQEWMNEQMKLDRISPYSF</sequence>
<gene>
    <name evidence="1" type="ORF">COY87_05020</name>
</gene>
<organism evidence="1 2">
    <name type="scientific">Candidatus Roizmanbacteria bacterium CG_4_10_14_0_8_um_filter_33_9</name>
    <dbReference type="NCBI Taxonomy" id="1974826"/>
    <lineage>
        <taxon>Bacteria</taxon>
        <taxon>Candidatus Roizmaniibacteriota</taxon>
    </lineage>
</organism>
<reference evidence="2" key="1">
    <citation type="submission" date="2017-09" db="EMBL/GenBank/DDBJ databases">
        <title>Depth-based differentiation of microbial function through sediment-hosted aquifers and enrichment of novel symbionts in the deep terrestrial subsurface.</title>
        <authorList>
            <person name="Probst A.J."/>
            <person name="Ladd B."/>
            <person name="Jarett J.K."/>
            <person name="Geller-Mcgrath D.E."/>
            <person name="Sieber C.M.K."/>
            <person name="Emerson J.B."/>
            <person name="Anantharaman K."/>
            <person name="Thomas B.C."/>
            <person name="Malmstrom R."/>
            <person name="Stieglmeier M."/>
            <person name="Klingl A."/>
            <person name="Woyke T."/>
            <person name="Ryan C.M."/>
            <person name="Banfield J.F."/>
        </authorList>
    </citation>
    <scope>NUCLEOTIDE SEQUENCE [LARGE SCALE GENOMIC DNA]</scope>
</reference>
<accession>A0A2M7QH43</accession>
<name>A0A2M7QH43_9BACT</name>